<reference evidence="2" key="2">
    <citation type="submission" date="2023-05" db="EMBL/GenBank/DDBJ databases">
        <authorList>
            <consortium name="Lawrence Berkeley National Laboratory"/>
            <person name="Steindorff A."/>
            <person name="Hensen N."/>
            <person name="Bonometti L."/>
            <person name="Westerberg I."/>
            <person name="Brannstrom I.O."/>
            <person name="Guillou S."/>
            <person name="Cros-Aarteil S."/>
            <person name="Calhoun S."/>
            <person name="Haridas S."/>
            <person name="Kuo A."/>
            <person name="Mondo S."/>
            <person name="Pangilinan J."/>
            <person name="Riley R."/>
            <person name="Labutti K."/>
            <person name="Andreopoulos B."/>
            <person name="Lipzen A."/>
            <person name="Chen C."/>
            <person name="Yanf M."/>
            <person name="Daum C."/>
            <person name="Ng V."/>
            <person name="Clum A."/>
            <person name="Ohm R."/>
            <person name="Martin F."/>
            <person name="Silar P."/>
            <person name="Natvig D."/>
            <person name="Lalanne C."/>
            <person name="Gautier V."/>
            <person name="Ament-Velasquez S.L."/>
            <person name="Kruys A."/>
            <person name="Hutchinson M.I."/>
            <person name="Powell A.J."/>
            <person name="Barry K."/>
            <person name="Miller A.N."/>
            <person name="Grigoriev I.V."/>
            <person name="Debuchy R."/>
            <person name="Gladieux P."/>
            <person name="Thoren M.H."/>
            <person name="Johannesson H."/>
        </authorList>
    </citation>
    <scope>NUCLEOTIDE SEQUENCE</scope>
    <source>
        <strain evidence="2">CBS 123565</strain>
    </source>
</reference>
<evidence type="ECO:0000256" key="1">
    <source>
        <dbReference type="SAM" id="MobiDB-lite"/>
    </source>
</evidence>
<name>A0AAN6UP18_9PEZI</name>
<protein>
    <submittedName>
        <fullName evidence="2">Uncharacterized protein</fullName>
    </submittedName>
</protein>
<sequence length="684" mass="73662">MANGRSSATNPTLTSWSPGHITDHNSIHHRYVQIPTDQKKLLDGRDAWSAGGLRNIPSAVLEDLRARHAKQSGPHPRVERETLSLQAASSLQAESETLSSQPASPVPRGTMPDTPKRMPAGAEEGGDEEEEIPARPVSWSPSPSAHLRGPSRPGVLGAAASLSRRCPPEELTARPAAVKAASRADFFGGFPVSSSLGSEPGLEFEIPKAITDVVEPVNRKVAAILGPTPPSAQVIPSTLADQIPSVAQVPKAKRRGRMKPLNLDSPDRVVQRHASSRLAPPRTVSSRLPRSSSPVLTSSPPIPKAALRPAGSSSSASPSTGEGQRSAVATHPDIIPATSQLVSNQASRNELSPNVPLPQDPFTAFKRAYPDYEVSINGFIRGLIVVFSLQKQNALPAFVYDDFIRVFSTDYLDYIVESSSDDRTQISARQWYCANVSQPLYTQRIVTKNNIESILNQYPARVRAIERALGTSEPRRHSLVARPEPGKIQRHTDVAQQTPVTAGATNVTGLADHNGEPFVGAIPTAEGPRRVEEARGAIVRPRSNLSVARTGSARRPNIGTTDLAHIGSDIEYTAEPVQNEANFSLLDIEQTQTSQVDRMGRPVANTRSNAMFSQLSNPDSIPETAVKRRRGPWASNGLSAGEPGAAFKRSQNPTTNKETRDRRFRKFLLRRATQSSAPSGSAAS</sequence>
<accession>A0AAN6UP18</accession>
<gene>
    <name evidence="2" type="ORF">BT67DRAFT_184592</name>
</gene>
<comment type="caution">
    <text evidence="2">The sequence shown here is derived from an EMBL/GenBank/DDBJ whole genome shotgun (WGS) entry which is preliminary data.</text>
</comment>
<feature type="compositionally biased region" description="Polar residues" evidence="1">
    <location>
        <begin position="1"/>
        <end position="17"/>
    </location>
</feature>
<reference evidence="2" key="1">
    <citation type="journal article" date="2023" name="Mol. Phylogenet. Evol.">
        <title>Genome-scale phylogeny and comparative genomics of the fungal order Sordariales.</title>
        <authorList>
            <person name="Hensen N."/>
            <person name="Bonometti L."/>
            <person name="Westerberg I."/>
            <person name="Brannstrom I.O."/>
            <person name="Guillou S."/>
            <person name="Cros-Aarteil S."/>
            <person name="Calhoun S."/>
            <person name="Haridas S."/>
            <person name="Kuo A."/>
            <person name="Mondo S."/>
            <person name="Pangilinan J."/>
            <person name="Riley R."/>
            <person name="LaButti K."/>
            <person name="Andreopoulos B."/>
            <person name="Lipzen A."/>
            <person name="Chen C."/>
            <person name="Yan M."/>
            <person name="Daum C."/>
            <person name="Ng V."/>
            <person name="Clum A."/>
            <person name="Steindorff A."/>
            <person name="Ohm R.A."/>
            <person name="Martin F."/>
            <person name="Silar P."/>
            <person name="Natvig D.O."/>
            <person name="Lalanne C."/>
            <person name="Gautier V."/>
            <person name="Ament-Velasquez S.L."/>
            <person name="Kruys A."/>
            <person name="Hutchinson M.I."/>
            <person name="Powell A.J."/>
            <person name="Barry K."/>
            <person name="Miller A.N."/>
            <person name="Grigoriev I.V."/>
            <person name="Debuchy R."/>
            <person name="Gladieux P."/>
            <person name="Hiltunen Thoren M."/>
            <person name="Johannesson H."/>
        </authorList>
    </citation>
    <scope>NUCLEOTIDE SEQUENCE</scope>
    <source>
        <strain evidence="2">CBS 123565</strain>
    </source>
</reference>
<organism evidence="2 3">
    <name type="scientific">Trichocladium antarcticum</name>
    <dbReference type="NCBI Taxonomy" id="1450529"/>
    <lineage>
        <taxon>Eukaryota</taxon>
        <taxon>Fungi</taxon>
        <taxon>Dikarya</taxon>
        <taxon>Ascomycota</taxon>
        <taxon>Pezizomycotina</taxon>
        <taxon>Sordariomycetes</taxon>
        <taxon>Sordariomycetidae</taxon>
        <taxon>Sordariales</taxon>
        <taxon>Chaetomiaceae</taxon>
        <taxon>Trichocladium</taxon>
    </lineage>
</organism>
<feature type="compositionally biased region" description="Low complexity" evidence="1">
    <location>
        <begin position="309"/>
        <end position="319"/>
    </location>
</feature>
<feature type="region of interest" description="Disordered" evidence="1">
    <location>
        <begin position="1"/>
        <end position="21"/>
    </location>
</feature>
<keyword evidence="3" id="KW-1185">Reference proteome</keyword>
<feature type="compositionally biased region" description="Low complexity" evidence="1">
    <location>
        <begin position="280"/>
        <end position="299"/>
    </location>
</feature>
<feature type="region of interest" description="Disordered" evidence="1">
    <location>
        <begin position="86"/>
        <end position="161"/>
    </location>
</feature>
<dbReference type="EMBL" id="MU853403">
    <property type="protein sequence ID" value="KAK4136572.1"/>
    <property type="molecule type" value="Genomic_DNA"/>
</dbReference>
<dbReference type="Proteomes" id="UP001304895">
    <property type="component" value="Unassembled WGS sequence"/>
</dbReference>
<dbReference type="AlphaFoldDB" id="A0AAN6UP18"/>
<evidence type="ECO:0000313" key="3">
    <source>
        <dbReference type="Proteomes" id="UP001304895"/>
    </source>
</evidence>
<evidence type="ECO:0000313" key="2">
    <source>
        <dbReference type="EMBL" id="KAK4136572.1"/>
    </source>
</evidence>
<proteinExistence type="predicted"/>
<feature type="region of interest" description="Disordered" evidence="1">
    <location>
        <begin position="245"/>
        <end position="327"/>
    </location>
</feature>
<feature type="region of interest" description="Disordered" evidence="1">
    <location>
        <begin position="613"/>
        <end position="663"/>
    </location>
</feature>
<feature type="compositionally biased region" description="Low complexity" evidence="1">
    <location>
        <begin position="86"/>
        <end position="101"/>
    </location>
</feature>